<gene>
    <name evidence="1" type="ORF">B8W69_02860</name>
</gene>
<reference evidence="1 2" key="1">
    <citation type="submission" date="2017-04" db="EMBL/GenBank/DDBJ databases">
        <title>The new phylogeny of genus Mycobacterium.</title>
        <authorList>
            <person name="Tortoli E."/>
            <person name="Trovato A."/>
            <person name="Cirillo D.M."/>
        </authorList>
    </citation>
    <scope>NUCLEOTIDE SEQUENCE [LARGE SCALE GENOMIC DNA]</scope>
    <source>
        <strain evidence="1 2">DSM 45247</strain>
    </source>
</reference>
<name>A0A1X2LDI8_9MYCO</name>
<evidence type="ECO:0000313" key="1">
    <source>
        <dbReference type="EMBL" id="OSC32054.1"/>
    </source>
</evidence>
<protein>
    <submittedName>
        <fullName evidence="1">Uncharacterized protein</fullName>
    </submittedName>
</protein>
<dbReference type="EMBL" id="NCXM01000002">
    <property type="protein sequence ID" value="OSC32054.1"/>
    <property type="molecule type" value="Genomic_DNA"/>
</dbReference>
<organism evidence="1 2">
    <name type="scientific">Mycolicibacterium vulneris</name>
    <dbReference type="NCBI Taxonomy" id="547163"/>
    <lineage>
        <taxon>Bacteria</taxon>
        <taxon>Bacillati</taxon>
        <taxon>Actinomycetota</taxon>
        <taxon>Actinomycetes</taxon>
        <taxon>Mycobacteriales</taxon>
        <taxon>Mycobacteriaceae</taxon>
        <taxon>Mycolicibacterium</taxon>
    </lineage>
</organism>
<comment type="caution">
    <text evidence="1">The sequence shown here is derived from an EMBL/GenBank/DDBJ whole genome shotgun (WGS) entry which is preliminary data.</text>
</comment>
<proteinExistence type="predicted"/>
<accession>A0A1X2LDI8</accession>
<dbReference type="AlphaFoldDB" id="A0A1X2LDI8"/>
<sequence length="130" mass="14212">MISAEDLRAKLPLVKRVAMNVDRAAVQRAEQERAAQATAERIAFLYGRLFGNVSLGSIAAGLRAEDAALQAFGGAVDQANNLLQVEILRVAIDKRWTSVVKAFIKIYDGEHPIAATVQELWNLTNRRAPA</sequence>
<keyword evidence="2" id="KW-1185">Reference proteome</keyword>
<dbReference type="Proteomes" id="UP000242320">
    <property type="component" value="Unassembled WGS sequence"/>
</dbReference>
<evidence type="ECO:0000313" key="2">
    <source>
        <dbReference type="Proteomes" id="UP000242320"/>
    </source>
</evidence>